<name>A0AAX2LV44_VIBFL</name>
<dbReference type="EMBL" id="CP014034">
    <property type="protein sequence ID" value="AMF92945.1"/>
    <property type="molecule type" value="Genomic_DNA"/>
</dbReference>
<organism evidence="3 5">
    <name type="scientific">Vibrio fluvialis</name>
    <dbReference type="NCBI Taxonomy" id="676"/>
    <lineage>
        <taxon>Bacteria</taxon>
        <taxon>Pseudomonadati</taxon>
        <taxon>Pseudomonadota</taxon>
        <taxon>Gammaproteobacteria</taxon>
        <taxon>Vibrionales</taxon>
        <taxon>Vibrionaceae</taxon>
        <taxon>Vibrio</taxon>
    </lineage>
</organism>
<gene>
    <name evidence="2" type="ORF">AL536_05655</name>
    <name evidence="3" type="ORF">NCTC11327_03155</name>
</gene>
<keyword evidence="4" id="KW-1185">Reference proteome</keyword>
<dbReference type="GeneID" id="29383824"/>
<reference evidence="4" key="1">
    <citation type="submission" date="2015-12" db="EMBL/GenBank/DDBJ databases">
        <title>FDA dAtabase for Regulatory Grade micrObial Sequences (FDA-ARGOS): Supporting development and validation of Infectious Disease Dx tests.</title>
        <authorList>
            <person name="Hoffmann M."/>
            <person name="Allard M."/>
            <person name="Evans P."/>
            <person name="Brown E."/>
            <person name="Tallon L.J."/>
            <person name="Sadzewicz L."/>
            <person name="Sengamalay N."/>
            <person name="Ott S."/>
            <person name="Godinez A."/>
            <person name="Nagaraj S."/>
            <person name="Vyas G."/>
            <person name="Aluvathingal J."/>
            <person name="Nadendla S."/>
            <person name="Geyer C."/>
            <person name="Sichtig H."/>
        </authorList>
    </citation>
    <scope>NUCLEOTIDE SEQUENCE [LARGE SCALE GENOMIC DNA]</scope>
    <source>
        <strain evidence="4">ATCC 33809</strain>
    </source>
</reference>
<evidence type="ECO:0000313" key="3">
    <source>
        <dbReference type="EMBL" id="SUQ26295.1"/>
    </source>
</evidence>
<proteinExistence type="predicted"/>
<accession>A0AAX2LV44</accession>
<keyword evidence="1" id="KW-0812">Transmembrane</keyword>
<dbReference type="KEGG" id="vfl:AL536_05655"/>
<dbReference type="EMBL" id="UHIP01000002">
    <property type="protein sequence ID" value="SUQ26295.1"/>
    <property type="molecule type" value="Genomic_DNA"/>
</dbReference>
<reference evidence="2" key="2">
    <citation type="submission" date="2018-01" db="EMBL/GenBank/DDBJ databases">
        <title>FDA dAtabase for Regulatory Grade micrObial Sequences (FDA-ARGOS): Supporting development and validation of Infectious Disease Dx tests.</title>
        <authorList>
            <person name="Hoffmann M."/>
            <person name="Allard M."/>
            <person name="Evans P."/>
            <person name="Brown E."/>
            <person name="Tallon L."/>
            <person name="Sadzewicz L."/>
            <person name="Sengamalay N."/>
            <person name="Ott S."/>
            <person name="Godinez A."/>
            <person name="Nagaraj S."/>
            <person name="Vyas G."/>
            <person name="Aluvathingal J."/>
            <person name="Nadendla S."/>
            <person name="Geyer C."/>
            <person name="Sichtig H."/>
        </authorList>
    </citation>
    <scope>NUCLEOTIDE SEQUENCE</scope>
    <source>
        <strain evidence="2">ATCC 33809</strain>
    </source>
</reference>
<sequence>MIQPNQRIKQWCESLIKGNKQDGHRIEKRYSMAIVYSGGSVGNVISLRCFTALALIYPKQNSD</sequence>
<evidence type="ECO:0000313" key="4">
    <source>
        <dbReference type="Proteomes" id="UP000057088"/>
    </source>
</evidence>
<evidence type="ECO:0000313" key="5">
    <source>
        <dbReference type="Proteomes" id="UP000254626"/>
    </source>
</evidence>
<keyword evidence="1" id="KW-0472">Membrane</keyword>
<evidence type="ECO:0000313" key="2">
    <source>
        <dbReference type="EMBL" id="AMF92945.1"/>
    </source>
</evidence>
<dbReference type="AlphaFoldDB" id="A0AAX2LV44"/>
<reference evidence="3 5" key="3">
    <citation type="submission" date="2018-06" db="EMBL/GenBank/DDBJ databases">
        <authorList>
            <consortium name="Pathogen Informatics"/>
            <person name="Doyle S."/>
        </authorList>
    </citation>
    <scope>NUCLEOTIDE SEQUENCE [LARGE SCALE GENOMIC DNA]</scope>
    <source>
        <strain evidence="3 5">NCTC11327</strain>
    </source>
</reference>
<protein>
    <submittedName>
        <fullName evidence="3">Uncharacterized protein</fullName>
    </submittedName>
</protein>
<dbReference type="Proteomes" id="UP000057088">
    <property type="component" value="Chromosome 1"/>
</dbReference>
<dbReference type="RefSeq" id="WP_061055848.1">
    <property type="nucleotide sequence ID" value="NZ_CABLBX010000027.1"/>
</dbReference>
<keyword evidence="1" id="KW-1133">Transmembrane helix</keyword>
<dbReference type="Proteomes" id="UP000254626">
    <property type="component" value="Unassembled WGS sequence"/>
</dbReference>
<feature type="transmembrane region" description="Helical" evidence="1">
    <location>
        <begin position="33"/>
        <end position="57"/>
    </location>
</feature>
<evidence type="ECO:0000256" key="1">
    <source>
        <dbReference type="SAM" id="Phobius"/>
    </source>
</evidence>